<dbReference type="AlphaFoldDB" id="A0ABD3MVP7"/>
<protein>
    <submittedName>
        <fullName evidence="1">Uncharacterized protein</fullName>
    </submittedName>
</protein>
<accession>A0ABD3MVP7</accession>
<dbReference type="EMBL" id="JALLBG020000087">
    <property type="protein sequence ID" value="KAL3766327.1"/>
    <property type="molecule type" value="Genomic_DNA"/>
</dbReference>
<sequence>MTVVSCRENDTSSKLALTLRMVFRGVTCGWPLKTGDMYGGSHYIRSAAADLTPQGHAILNAAIKFGDGKTLPFPPCKRYYNPYAQDGTRMYACRLHNHLRMKRFEKEGRTWRGGEKILDEFWSGDEPKSYCEGTKISAAKTEGPEECRSISMS</sequence>
<evidence type="ECO:0000313" key="1">
    <source>
        <dbReference type="EMBL" id="KAL3766327.1"/>
    </source>
</evidence>
<dbReference type="Proteomes" id="UP001530293">
    <property type="component" value="Unassembled WGS sequence"/>
</dbReference>
<keyword evidence="2" id="KW-1185">Reference proteome</keyword>
<reference evidence="1 2" key="1">
    <citation type="submission" date="2024-10" db="EMBL/GenBank/DDBJ databases">
        <title>Updated reference genomes for cyclostephanoid diatoms.</title>
        <authorList>
            <person name="Roberts W.R."/>
            <person name="Alverson A.J."/>
        </authorList>
    </citation>
    <scope>NUCLEOTIDE SEQUENCE [LARGE SCALE GENOMIC DNA]</scope>
    <source>
        <strain evidence="1 2">AJA232-27</strain>
    </source>
</reference>
<comment type="caution">
    <text evidence="1">The sequence shown here is derived from an EMBL/GenBank/DDBJ whole genome shotgun (WGS) entry which is preliminary data.</text>
</comment>
<organism evidence="1 2">
    <name type="scientific">Discostella pseudostelligera</name>
    <dbReference type="NCBI Taxonomy" id="259834"/>
    <lineage>
        <taxon>Eukaryota</taxon>
        <taxon>Sar</taxon>
        <taxon>Stramenopiles</taxon>
        <taxon>Ochrophyta</taxon>
        <taxon>Bacillariophyta</taxon>
        <taxon>Coscinodiscophyceae</taxon>
        <taxon>Thalassiosirophycidae</taxon>
        <taxon>Stephanodiscales</taxon>
        <taxon>Stephanodiscaceae</taxon>
        <taxon>Discostella</taxon>
    </lineage>
</organism>
<proteinExistence type="predicted"/>
<name>A0ABD3MVP7_9STRA</name>
<gene>
    <name evidence="1" type="ORF">ACHAWU_005719</name>
</gene>
<evidence type="ECO:0000313" key="2">
    <source>
        <dbReference type="Proteomes" id="UP001530293"/>
    </source>
</evidence>